<dbReference type="EMBL" id="PYMJ01000017">
    <property type="protein sequence ID" value="PSU47075.1"/>
    <property type="molecule type" value="Genomic_DNA"/>
</dbReference>
<dbReference type="RefSeq" id="WP_107243739.1">
    <property type="nucleotide sequence ID" value="NZ_PYMJ01000017.1"/>
</dbReference>
<keyword evidence="2" id="KW-1185">Reference proteome</keyword>
<gene>
    <name evidence="1" type="ORF">C9J12_16625</name>
</gene>
<dbReference type="Pfam" id="PF05258">
    <property type="entry name" value="DciA"/>
    <property type="match status" value="1"/>
</dbReference>
<dbReference type="OrthoDB" id="5767011at2"/>
<reference evidence="1 2" key="1">
    <citation type="submission" date="2018-01" db="EMBL/GenBank/DDBJ databases">
        <title>Whole genome sequencing of Histamine producing bacteria.</title>
        <authorList>
            <person name="Butler K."/>
        </authorList>
    </citation>
    <scope>NUCLEOTIDE SEQUENCE [LARGE SCALE GENOMIC DNA]</scope>
    <source>
        <strain evidence="1 2">JCM 12947</strain>
    </source>
</reference>
<dbReference type="InterPro" id="IPR007922">
    <property type="entry name" value="DciA-like"/>
</dbReference>
<organism evidence="1 2">
    <name type="scientific">Photobacterium frigidiphilum</name>
    <dbReference type="NCBI Taxonomy" id="264736"/>
    <lineage>
        <taxon>Bacteria</taxon>
        <taxon>Pseudomonadati</taxon>
        <taxon>Pseudomonadota</taxon>
        <taxon>Gammaproteobacteria</taxon>
        <taxon>Vibrionales</taxon>
        <taxon>Vibrionaceae</taxon>
        <taxon>Photobacterium</taxon>
    </lineage>
</organism>
<accession>A0A2T3JDV5</accession>
<protein>
    <submittedName>
        <fullName evidence="1">DUF721 domain-containing protein</fullName>
    </submittedName>
</protein>
<dbReference type="AlphaFoldDB" id="A0A2T3JDV5"/>
<evidence type="ECO:0000313" key="2">
    <source>
        <dbReference type="Proteomes" id="UP000240987"/>
    </source>
</evidence>
<comment type="caution">
    <text evidence="1">The sequence shown here is derived from an EMBL/GenBank/DDBJ whole genome shotgun (WGS) entry which is preliminary data.</text>
</comment>
<sequence length="157" mass="17848">MRDHRPQTPASLLDDKGLNNIQQRAIALSKLNAAVRQHLNCAQHCRVSNYRQGTLIIETSSASWSMRLNYERNSLMMTLREKLLPQLSSIEVKVNPELASIQRAKEDKIPDIIQKPISEIAEQHLLATAANAPEKVKRRLERLAQIARDKRHNKGSV</sequence>
<dbReference type="Proteomes" id="UP000240987">
    <property type="component" value="Unassembled WGS sequence"/>
</dbReference>
<evidence type="ECO:0000313" key="1">
    <source>
        <dbReference type="EMBL" id="PSU47075.1"/>
    </source>
</evidence>
<name>A0A2T3JDV5_9GAMM</name>
<proteinExistence type="predicted"/>